<evidence type="ECO:0008006" key="6">
    <source>
        <dbReference type="Google" id="ProtNLM"/>
    </source>
</evidence>
<dbReference type="GO" id="GO:0005737">
    <property type="term" value="C:cytoplasm"/>
    <property type="evidence" value="ECO:0007669"/>
    <property type="project" value="UniProtKB-SubCell"/>
</dbReference>
<dbReference type="InterPro" id="IPR051721">
    <property type="entry name" value="Biopterin_syn/organic_redct"/>
</dbReference>
<dbReference type="AlphaFoldDB" id="A0A7S2ER95"/>
<proteinExistence type="predicted"/>
<dbReference type="InterPro" id="IPR002347">
    <property type="entry name" value="SDR_fam"/>
</dbReference>
<comment type="subcellular location">
    <subcellularLocation>
        <location evidence="1">Cytoplasm</location>
    </subcellularLocation>
</comment>
<dbReference type="PANTHER" id="PTHR44085:SF2">
    <property type="entry name" value="SEPIAPTERIN REDUCTASE"/>
    <property type="match status" value="1"/>
</dbReference>
<dbReference type="GO" id="GO:0006729">
    <property type="term" value="P:tetrahydrobiopterin biosynthetic process"/>
    <property type="evidence" value="ECO:0007669"/>
    <property type="project" value="TreeGrafter"/>
</dbReference>
<dbReference type="Gene3D" id="3.40.50.720">
    <property type="entry name" value="NAD(P)-binding Rossmann-like Domain"/>
    <property type="match status" value="1"/>
</dbReference>
<dbReference type="EMBL" id="HBGN01033991">
    <property type="protein sequence ID" value="CAD9351313.1"/>
    <property type="molecule type" value="Transcribed_RNA"/>
</dbReference>
<evidence type="ECO:0000256" key="2">
    <source>
        <dbReference type="ARBA" id="ARBA00022490"/>
    </source>
</evidence>
<name>A0A7S2ER95_9STRA</name>
<evidence type="ECO:0000256" key="4">
    <source>
        <dbReference type="ARBA" id="ARBA00023002"/>
    </source>
</evidence>
<gene>
    <name evidence="5" type="ORF">DBRI1063_LOCUS21886</name>
</gene>
<evidence type="ECO:0000256" key="1">
    <source>
        <dbReference type="ARBA" id="ARBA00004496"/>
    </source>
</evidence>
<keyword evidence="4" id="KW-0560">Oxidoreductase</keyword>
<evidence type="ECO:0000313" key="5">
    <source>
        <dbReference type="EMBL" id="CAD9351313.1"/>
    </source>
</evidence>
<dbReference type="Pfam" id="PF00106">
    <property type="entry name" value="adh_short"/>
    <property type="match status" value="1"/>
</dbReference>
<dbReference type="SUPFAM" id="SSF51735">
    <property type="entry name" value="NAD(P)-binding Rossmann-fold domains"/>
    <property type="match status" value="1"/>
</dbReference>
<dbReference type="InterPro" id="IPR036291">
    <property type="entry name" value="NAD(P)-bd_dom_sf"/>
</dbReference>
<dbReference type="GO" id="GO:0004757">
    <property type="term" value="F:sepiapterin reductase (NADP+) activity"/>
    <property type="evidence" value="ECO:0007669"/>
    <property type="project" value="TreeGrafter"/>
</dbReference>
<keyword evidence="3" id="KW-0521">NADP</keyword>
<evidence type="ECO:0000256" key="3">
    <source>
        <dbReference type="ARBA" id="ARBA00022857"/>
    </source>
</evidence>
<protein>
    <recommendedName>
        <fullName evidence="6">Sepiapterin reductase</fullName>
    </recommendedName>
</protein>
<organism evidence="5">
    <name type="scientific">Ditylum brightwellii</name>
    <dbReference type="NCBI Taxonomy" id="49249"/>
    <lineage>
        <taxon>Eukaryota</taxon>
        <taxon>Sar</taxon>
        <taxon>Stramenopiles</taxon>
        <taxon>Ochrophyta</taxon>
        <taxon>Bacillariophyta</taxon>
        <taxon>Mediophyceae</taxon>
        <taxon>Lithodesmiophycidae</taxon>
        <taxon>Lithodesmiales</taxon>
        <taxon>Lithodesmiaceae</taxon>
        <taxon>Ditylum</taxon>
    </lineage>
</organism>
<dbReference type="PANTHER" id="PTHR44085">
    <property type="entry name" value="SEPIAPTERIN REDUCTASE"/>
    <property type="match status" value="1"/>
</dbReference>
<sequence length="231" mass="25952">MLQQTTKTQHLLDMTHHVIDLSDLDNLDDNLNDILDFSSSSKNNLPPFEKAILINNAGSLGHLGPCMNITSLKELQTSLDFNITSSLWVSTRFVRSFSQQQQQQQQQTKTVVVNISSLCAIEPFKTMGVYCTGKAARDMFHTVLAKETTTTEEEEGNNIKVLNYAPGALETEMADELINCNVLDKDLHNFYVTSKKDKTAIMPQDSADLLLTVLMNDDFESGSHIDYWDLK</sequence>
<reference evidence="5" key="1">
    <citation type="submission" date="2021-01" db="EMBL/GenBank/DDBJ databases">
        <authorList>
            <person name="Corre E."/>
            <person name="Pelletier E."/>
            <person name="Niang G."/>
            <person name="Scheremetjew M."/>
            <person name="Finn R."/>
            <person name="Kale V."/>
            <person name="Holt S."/>
            <person name="Cochrane G."/>
            <person name="Meng A."/>
            <person name="Brown T."/>
            <person name="Cohen L."/>
        </authorList>
    </citation>
    <scope>NUCLEOTIDE SEQUENCE</scope>
    <source>
        <strain evidence="5">Pop2</strain>
    </source>
</reference>
<keyword evidence="2" id="KW-0963">Cytoplasm</keyword>
<accession>A0A7S2ER95</accession>